<keyword evidence="1" id="KW-0732">Signal</keyword>
<comment type="caution">
    <text evidence="2">The sequence shown here is derived from an EMBL/GenBank/DDBJ whole genome shotgun (WGS) entry which is preliminary data.</text>
</comment>
<organism evidence="2 3">
    <name type="scientific">Autumnicola lenta</name>
    <dbReference type="NCBI Taxonomy" id="3075593"/>
    <lineage>
        <taxon>Bacteria</taxon>
        <taxon>Pseudomonadati</taxon>
        <taxon>Bacteroidota</taxon>
        <taxon>Flavobacteriia</taxon>
        <taxon>Flavobacteriales</taxon>
        <taxon>Flavobacteriaceae</taxon>
        <taxon>Autumnicola</taxon>
    </lineage>
</organism>
<sequence>MKVYLKTILILIFSGTLSNLGFCQVQLPQTPSPSSFQILNPSQNVVGTNTGTPINFTTPANGLAVYEKDKKLVEQQEIQRNQIYSDLKADLINYSLPGYNHIESTKYYREAYNKLTELDETDFSIEKATFIIENAYFEDQQNYEEFNEVVNQTGDFLREKMNDLGYDKESNLAKNFMLFQFFSDTLEIKSKDLKHLPLKYDFDDYMGIKDWSKMFVSKLLETGKGQCNSLPRLYLILAEEIGAEAFLSLSPNHSYIKFRDEEDNWFNVELTNGMFTTDSSILQSGFIKSEALQNEIYMQTMTSQQLFSLLLVDFAQGYARKFGYDPFVKKVVDRALKLYPNNINAHMLSSNYLTMEFEYVAKQIGIDPRNKQELQNIRHFPKAISLLNQVNEQYDKIDNLGFEFMSPQAYQKWLESLQESKQKQDNQEMKEQFNIKLQPLNK</sequence>
<gene>
    <name evidence="2" type="ORF">RM545_15765</name>
</gene>
<evidence type="ECO:0008006" key="4">
    <source>
        <dbReference type="Google" id="ProtNLM"/>
    </source>
</evidence>
<dbReference type="EMBL" id="JAVRHO010000031">
    <property type="protein sequence ID" value="MDT0648152.1"/>
    <property type="molecule type" value="Genomic_DNA"/>
</dbReference>
<dbReference type="Proteomes" id="UP001245285">
    <property type="component" value="Unassembled WGS sequence"/>
</dbReference>
<reference evidence="2 3" key="1">
    <citation type="submission" date="2023-09" db="EMBL/GenBank/DDBJ databases">
        <authorList>
            <person name="Rey-Velasco X."/>
        </authorList>
    </citation>
    <scope>NUCLEOTIDE SEQUENCE [LARGE SCALE GENOMIC DNA]</scope>
    <source>
        <strain evidence="2 3">F260</strain>
    </source>
</reference>
<feature type="signal peptide" evidence="1">
    <location>
        <begin position="1"/>
        <end position="23"/>
    </location>
</feature>
<evidence type="ECO:0000256" key="1">
    <source>
        <dbReference type="SAM" id="SignalP"/>
    </source>
</evidence>
<evidence type="ECO:0000313" key="2">
    <source>
        <dbReference type="EMBL" id="MDT0648152.1"/>
    </source>
</evidence>
<accession>A0ABU3CP67</accession>
<feature type="chain" id="PRO_5046079024" description="Protein SirB1 N-terminal domain-containing protein" evidence="1">
    <location>
        <begin position="24"/>
        <end position="442"/>
    </location>
</feature>
<protein>
    <recommendedName>
        <fullName evidence="4">Protein SirB1 N-terminal domain-containing protein</fullName>
    </recommendedName>
</protein>
<dbReference type="RefSeq" id="WP_311496251.1">
    <property type="nucleotide sequence ID" value="NZ_JAVRHO010000031.1"/>
</dbReference>
<proteinExistence type="predicted"/>
<name>A0ABU3CP67_9FLAO</name>
<evidence type="ECO:0000313" key="3">
    <source>
        <dbReference type="Proteomes" id="UP001245285"/>
    </source>
</evidence>
<keyword evidence="3" id="KW-1185">Reference proteome</keyword>